<accession>A0A1F5MGX3</accession>
<evidence type="ECO:0000313" key="1">
    <source>
        <dbReference type="EMBL" id="OGE64520.1"/>
    </source>
</evidence>
<comment type="caution">
    <text evidence="1">The sequence shown here is derived from an EMBL/GenBank/DDBJ whole genome shotgun (WGS) entry which is preliminary data.</text>
</comment>
<sequence length="96" mass="10999">MKPTIPPVKVKNERELAMIKAQEARDKVYKLMIKIISWESGALDSYVVKSLNKITNKEWSSYKKNTLAVSTNDSLEKVKARLAKTYKNIKEHGGFK</sequence>
<gene>
    <name evidence="1" type="ORF">A3J13_00870</name>
</gene>
<dbReference type="AlphaFoldDB" id="A0A1F5MGX3"/>
<organism evidence="1 2">
    <name type="scientific">Candidatus Daviesbacteria bacterium RIFCSPLOWO2_02_FULL_36_8</name>
    <dbReference type="NCBI Taxonomy" id="1797793"/>
    <lineage>
        <taxon>Bacteria</taxon>
        <taxon>Candidatus Daviesiibacteriota</taxon>
    </lineage>
</organism>
<reference evidence="1 2" key="1">
    <citation type="journal article" date="2016" name="Nat. Commun.">
        <title>Thousands of microbial genomes shed light on interconnected biogeochemical processes in an aquifer system.</title>
        <authorList>
            <person name="Anantharaman K."/>
            <person name="Brown C.T."/>
            <person name="Hug L.A."/>
            <person name="Sharon I."/>
            <person name="Castelle C.J."/>
            <person name="Probst A.J."/>
            <person name="Thomas B.C."/>
            <person name="Singh A."/>
            <person name="Wilkins M.J."/>
            <person name="Karaoz U."/>
            <person name="Brodie E.L."/>
            <person name="Williams K.H."/>
            <person name="Hubbard S.S."/>
            <person name="Banfield J.F."/>
        </authorList>
    </citation>
    <scope>NUCLEOTIDE SEQUENCE [LARGE SCALE GENOMIC DNA]</scope>
</reference>
<dbReference type="EMBL" id="MFDU01000010">
    <property type="protein sequence ID" value="OGE64520.1"/>
    <property type="molecule type" value="Genomic_DNA"/>
</dbReference>
<dbReference type="Proteomes" id="UP000183317">
    <property type="component" value="Unassembled WGS sequence"/>
</dbReference>
<evidence type="ECO:0000313" key="2">
    <source>
        <dbReference type="Proteomes" id="UP000183317"/>
    </source>
</evidence>
<name>A0A1F5MGX3_9BACT</name>
<protein>
    <submittedName>
        <fullName evidence="1">Uncharacterized protein</fullName>
    </submittedName>
</protein>
<proteinExistence type="predicted"/>